<dbReference type="PANTHER" id="PTHR35330">
    <property type="entry name" value="SIROHEME BIOSYNTHESIS PROTEIN MET8"/>
    <property type="match status" value="1"/>
</dbReference>
<keyword evidence="5" id="KW-0627">Porphyrin biosynthesis</keyword>
<dbReference type="InterPro" id="IPR035996">
    <property type="entry name" value="4pyrrol_Methylase_sf"/>
</dbReference>
<organism evidence="9">
    <name type="scientific">marine metagenome</name>
    <dbReference type="NCBI Taxonomy" id="408172"/>
    <lineage>
        <taxon>unclassified sequences</taxon>
        <taxon>metagenomes</taxon>
        <taxon>ecological metagenomes</taxon>
    </lineage>
</organism>
<comment type="pathway">
    <text evidence="1">Porphyrin-containing compound metabolism; siroheme biosynthesis; sirohydrochlorin from precorrin-2: step 1/1.</text>
</comment>
<dbReference type="Pfam" id="PF14824">
    <property type="entry name" value="Sirohm_synth_M"/>
    <property type="match status" value="1"/>
</dbReference>
<dbReference type="Gene3D" id="3.40.50.720">
    <property type="entry name" value="NAD(P)-binding Rossmann-like Domain"/>
    <property type="match status" value="1"/>
</dbReference>
<evidence type="ECO:0000256" key="5">
    <source>
        <dbReference type="ARBA" id="ARBA00023244"/>
    </source>
</evidence>
<name>A0A382Z1K0_9ZZZZ</name>
<dbReference type="SUPFAM" id="SSF53790">
    <property type="entry name" value="Tetrapyrrole methylase"/>
    <property type="match status" value="1"/>
</dbReference>
<feature type="domain" description="Siroheme synthase central" evidence="8">
    <location>
        <begin position="116"/>
        <end position="142"/>
    </location>
</feature>
<dbReference type="Pfam" id="PF13241">
    <property type="entry name" value="NAD_binding_7"/>
    <property type="match status" value="1"/>
</dbReference>
<evidence type="ECO:0000259" key="7">
    <source>
        <dbReference type="Pfam" id="PF00590"/>
    </source>
</evidence>
<proteinExistence type="predicted"/>
<feature type="domain" description="Tetrapyrrole methylase" evidence="7">
    <location>
        <begin position="196"/>
        <end position="229"/>
    </location>
</feature>
<dbReference type="InterPro" id="IPR014777">
    <property type="entry name" value="4pyrrole_Mease_sub1"/>
</dbReference>
<comment type="catalytic activity">
    <reaction evidence="6">
        <text>precorrin-2 + NAD(+) = sirohydrochlorin + NADH + 2 H(+)</text>
        <dbReference type="Rhea" id="RHEA:15613"/>
        <dbReference type="ChEBI" id="CHEBI:15378"/>
        <dbReference type="ChEBI" id="CHEBI:57540"/>
        <dbReference type="ChEBI" id="CHEBI:57945"/>
        <dbReference type="ChEBI" id="CHEBI:58351"/>
        <dbReference type="ChEBI" id="CHEBI:58827"/>
        <dbReference type="EC" id="1.3.1.76"/>
    </reaction>
</comment>
<dbReference type="InterPro" id="IPR000878">
    <property type="entry name" value="4pyrrol_Mease"/>
</dbReference>
<dbReference type="InterPro" id="IPR028161">
    <property type="entry name" value="Met8-like"/>
</dbReference>
<evidence type="ECO:0000259" key="8">
    <source>
        <dbReference type="Pfam" id="PF14824"/>
    </source>
</evidence>
<dbReference type="Gene3D" id="3.30.160.110">
    <property type="entry name" value="Siroheme synthase, domain 2"/>
    <property type="match status" value="1"/>
</dbReference>
<dbReference type="GO" id="GO:0004325">
    <property type="term" value="F:ferrochelatase activity"/>
    <property type="evidence" value="ECO:0007669"/>
    <property type="project" value="InterPro"/>
</dbReference>
<protein>
    <recommendedName>
        <fullName evidence="2">precorrin-2 dehydrogenase</fullName>
        <ecNumber evidence="2">1.3.1.76</ecNumber>
    </recommendedName>
</protein>
<evidence type="ECO:0000256" key="2">
    <source>
        <dbReference type="ARBA" id="ARBA00012400"/>
    </source>
</evidence>
<dbReference type="PANTHER" id="PTHR35330:SF1">
    <property type="entry name" value="SIROHEME BIOSYNTHESIS PROTEIN MET8"/>
    <property type="match status" value="1"/>
</dbReference>
<evidence type="ECO:0000313" key="9">
    <source>
        <dbReference type="EMBL" id="SVD89394.1"/>
    </source>
</evidence>
<dbReference type="AlphaFoldDB" id="A0A382Z1K0"/>
<evidence type="ECO:0000256" key="4">
    <source>
        <dbReference type="ARBA" id="ARBA00023027"/>
    </source>
</evidence>
<dbReference type="EMBL" id="UINC01180281">
    <property type="protein sequence ID" value="SVD89394.1"/>
    <property type="molecule type" value="Genomic_DNA"/>
</dbReference>
<dbReference type="NCBIfam" id="TIGR01470">
    <property type="entry name" value="cysG_Nterm"/>
    <property type="match status" value="1"/>
</dbReference>
<dbReference type="GO" id="GO:0008168">
    <property type="term" value="F:methyltransferase activity"/>
    <property type="evidence" value="ECO:0007669"/>
    <property type="project" value="InterPro"/>
</dbReference>
<dbReference type="GO" id="GO:0043115">
    <property type="term" value="F:precorrin-2 dehydrogenase activity"/>
    <property type="evidence" value="ECO:0007669"/>
    <property type="project" value="UniProtKB-EC"/>
</dbReference>
<dbReference type="Pfam" id="PF00590">
    <property type="entry name" value="TP_methylase"/>
    <property type="match status" value="1"/>
</dbReference>
<evidence type="ECO:0000256" key="3">
    <source>
        <dbReference type="ARBA" id="ARBA00023002"/>
    </source>
</evidence>
<keyword evidence="3" id="KW-0560">Oxidoreductase</keyword>
<dbReference type="InterPro" id="IPR028281">
    <property type="entry name" value="Sirohaem_synthase_central"/>
</dbReference>
<dbReference type="InterPro" id="IPR036291">
    <property type="entry name" value="NAD(P)-bd_dom_sf"/>
</dbReference>
<evidence type="ECO:0000256" key="1">
    <source>
        <dbReference type="ARBA" id="ARBA00005010"/>
    </source>
</evidence>
<dbReference type="InterPro" id="IPR006367">
    <property type="entry name" value="Sirohaem_synthase_N"/>
</dbReference>
<dbReference type="SUPFAM" id="SSF75615">
    <property type="entry name" value="Siroheme synthase middle domains-like"/>
    <property type="match status" value="1"/>
</dbReference>
<evidence type="ECO:0000256" key="6">
    <source>
        <dbReference type="ARBA" id="ARBA00047561"/>
    </source>
</evidence>
<dbReference type="GO" id="GO:0019354">
    <property type="term" value="P:siroheme biosynthetic process"/>
    <property type="evidence" value="ECO:0007669"/>
    <property type="project" value="UniProtKB-UniPathway"/>
</dbReference>
<keyword evidence="4" id="KW-0520">NAD</keyword>
<accession>A0A382Z1K0</accession>
<reference evidence="9" key="1">
    <citation type="submission" date="2018-05" db="EMBL/GenBank/DDBJ databases">
        <authorList>
            <person name="Lanie J.A."/>
            <person name="Ng W.-L."/>
            <person name="Kazmierczak K.M."/>
            <person name="Andrzejewski T.M."/>
            <person name="Davidsen T.M."/>
            <person name="Wayne K.J."/>
            <person name="Tettelin H."/>
            <person name="Glass J.I."/>
            <person name="Rusch D."/>
            <person name="Podicherti R."/>
            <person name="Tsui H.-C.T."/>
            <person name="Winkler M.E."/>
        </authorList>
    </citation>
    <scope>NUCLEOTIDE SEQUENCE</scope>
</reference>
<sequence>MNNLLPVFMKIENNNCLVVGGGEIAFQKIYQLLDSNAQVTVVAPEIKKSIKLLPVKLINRKYRRGDIENIKLVIAATNDATVNNNIYKDSQKRGIPVNVVDQPDLCSFYMGSVYHDGDVKIAVSTNGKCPSFGRFLRDHIKNISKGLWGKALKDLATQREKIIQTLSTYLEKKEVMKQLVKNQSDNIIQIDKRRGKVLLVGAGPGDPELITAKGLKAIQNADVIVHDALIHPHLV</sequence>
<dbReference type="Gene3D" id="3.40.1010.10">
    <property type="entry name" value="Cobalt-precorrin-4 Transmethylase, Domain 1"/>
    <property type="match status" value="1"/>
</dbReference>
<dbReference type="UniPathway" id="UPA00262">
    <property type="reaction ID" value="UER00222"/>
</dbReference>
<dbReference type="EC" id="1.3.1.76" evidence="2"/>
<feature type="non-terminal residue" evidence="9">
    <location>
        <position position="235"/>
    </location>
</feature>
<gene>
    <name evidence="9" type="ORF">METZ01_LOCUS442248</name>
</gene>
<dbReference type="SUPFAM" id="SSF51735">
    <property type="entry name" value="NAD(P)-binding Rossmann-fold domains"/>
    <property type="match status" value="1"/>
</dbReference>